<keyword evidence="1" id="KW-1015">Disulfide bond</keyword>
<evidence type="ECO:0000256" key="2">
    <source>
        <dbReference type="SAM" id="MobiDB-lite"/>
    </source>
</evidence>
<gene>
    <name evidence="5" type="ORF">JZ786_18260</name>
</gene>
<proteinExistence type="predicted"/>
<name>A0A9X7VX12_9BACL</name>
<organism evidence="5 6">
    <name type="scientific">Alicyclobacillus mengziensis</name>
    <dbReference type="NCBI Taxonomy" id="2931921"/>
    <lineage>
        <taxon>Bacteria</taxon>
        <taxon>Bacillati</taxon>
        <taxon>Bacillota</taxon>
        <taxon>Bacilli</taxon>
        <taxon>Bacillales</taxon>
        <taxon>Alicyclobacillaceae</taxon>
        <taxon>Alicyclobacillus</taxon>
    </lineage>
</organism>
<feature type="signal peptide" evidence="3">
    <location>
        <begin position="1"/>
        <end position="21"/>
    </location>
</feature>
<dbReference type="PANTHER" id="PTHR42852">
    <property type="entry name" value="THIOL:DISULFIDE INTERCHANGE PROTEIN DSBE"/>
    <property type="match status" value="1"/>
</dbReference>
<dbReference type="InterPro" id="IPR000866">
    <property type="entry name" value="AhpC/TSA"/>
</dbReference>
<feature type="chain" id="PRO_5040775246" evidence="3">
    <location>
        <begin position="22"/>
        <end position="214"/>
    </location>
</feature>
<dbReference type="EMBL" id="CP071182">
    <property type="protein sequence ID" value="QSO46405.1"/>
    <property type="molecule type" value="Genomic_DNA"/>
</dbReference>
<dbReference type="KEGG" id="afx:JZ786_18260"/>
<protein>
    <submittedName>
        <fullName evidence="5">Redoxin domain-containing protein</fullName>
    </submittedName>
</protein>
<dbReference type="AlphaFoldDB" id="A0A9X7VX12"/>
<dbReference type="InterPro" id="IPR013766">
    <property type="entry name" value="Thioredoxin_domain"/>
</dbReference>
<keyword evidence="3" id="KW-0732">Signal</keyword>
<accession>A0A9X7VX12</accession>
<dbReference type="PROSITE" id="PS51257">
    <property type="entry name" value="PROKAR_LIPOPROTEIN"/>
    <property type="match status" value="1"/>
</dbReference>
<dbReference type="GO" id="GO:0016491">
    <property type="term" value="F:oxidoreductase activity"/>
    <property type="evidence" value="ECO:0007669"/>
    <property type="project" value="InterPro"/>
</dbReference>
<dbReference type="Pfam" id="PF00578">
    <property type="entry name" value="AhpC-TSA"/>
    <property type="match status" value="1"/>
</dbReference>
<sequence length="214" mass="22334">MRLTSRIFVAAAILTGLTVTGCGVPSQTSGAGPNSAQTPSNNTIATGTGNASIPTGNAAVSSSTNAAQGPLTVGSVAPGFTLQNINGTGTVSLKQLLSKGKPILVNAWASWCPPCNMETPDLVKMSRKYGSKVEFVGVNLTMMDNVKDAKSFVNKYSIPYTVLLDSKGSFENNYTVIAEPTTFLISPQGRILDINIGMMSATQMQQLIQSVIPA</sequence>
<dbReference type="CDD" id="cd02966">
    <property type="entry name" value="TlpA_like_family"/>
    <property type="match status" value="1"/>
</dbReference>
<dbReference type="Gene3D" id="3.40.30.10">
    <property type="entry name" value="Glutaredoxin"/>
    <property type="match status" value="1"/>
</dbReference>
<dbReference type="SUPFAM" id="SSF52833">
    <property type="entry name" value="Thioredoxin-like"/>
    <property type="match status" value="1"/>
</dbReference>
<evidence type="ECO:0000313" key="6">
    <source>
        <dbReference type="Proteomes" id="UP000663505"/>
    </source>
</evidence>
<evidence type="ECO:0000259" key="4">
    <source>
        <dbReference type="PROSITE" id="PS51352"/>
    </source>
</evidence>
<reference evidence="5 6" key="1">
    <citation type="submission" date="2021-02" db="EMBL/GenBank/DDBJ databases">
        <title>Alicyclobacillus curvatus sp. nov. and Alicyclobacillus mengziensis sp. nov., two acidophilic bacteria isolated from acid mine drainage.</title>
        <authorList>
            <person name="Huang Y."/>
        </authorList>
    </citation>
    <scope>NUCLEOTIDE SEQUENCE [LARGE SCALE GENOMIC DNA]</scope>
    <source>
        <strain evidence="5 6">S30H14</strain>
    </source>
</reference>
<evidence type="ECO:0000313" key="5">
    <source>
        <dbReference type="EMBL" id="QSO46405.1"/>
    </source>
</evidence>
<dbReference type="PANTHER" id="PTHR42852:SF1">
    <property type="entry name" value="THIOREDOXIN-LIKE PROTEIN YNEN"/>
    <property type="match status" value="1"/>
</dbReference>
<dbReference type="GO" id="GO:0016209">
    <property type="term" value="F:antioxidant activity"/>
    <property type="evidence" value="ECO:0007669"/>
    <property type="project" value="InterPro"/>
</dbReference>
<dbReference type="PROSITE" id="PS51352">
    <property type="entry name" value="THIOREDOXIN_2"/>
    <property type="match status" value="1"/>
</dbReference>
<evidence type="ECO:0000256" key="3">
    <source>
        <dbReference type="SAM" id="SignalP"/>
    </source>
</evidence>
<dbReference type="InterPro" id="IPR050553">
    <property type="entry name" value="Thioredoxin_ResA/DsbE_sf"/>
</dbReference>
<dbReference type="RefSeq" id="WP_206655774.1">
    <property type="nucleotide sequence ID" value="NZ_CP071182.1"/>
</dbReference>
<keyword evidence="6" id="KW-1185">Reference proteome</keyword>
<evidence type="ECO:0000256" key="1">
    <source>
        <dbReference type="ARBA" id="ARBA00023157"/>
    </source>
</evidence>
<feature type="region of interest" description="Disordered" evidence="2">
    <location>
        <begin position="26"/>
        <end position="50"/>
    </location>
</feature>
<dbReference type="Proteomes" id="UP000663505">
    <property type="component" value="Chromosome"/>
</dbReference>
<dbReference type="InterPro" id="IPR036249">
    <property type="entry name" value="Thioredoxin-like_sf"/>
</dbReference>
<feature type="domain" description="Thioredoxin" evidence="4">
    <location>
        <begin position="71"/>
        <end position="213"/>
    </location>
</feature>